<dbReference type="Proteomes" id="UP000198640">
    <property type="component" value="Unassembled WGS sequence"/>
</dbReference>
<protein>
    <recommendedName>
        <fullName evidence="8">Pseudouridine synthase</fullName>
        <ecNumber evidence="8">5.4.99.-</ecNumber>
    </recommendedName>
</protein>
<dbReference type="InterPro" id="IPR050188">
    <property type="entry name" value="RluA_PseudoU_synthase"/>
</dbReference>
<dbReference type="NCBIfam" id="NF008385">
    <property type="entry name" value="PRK11180.1"/>
    <property type="match status" value="1"/>
</dbReference>
<evidence type="ECO:0000259" key="9">
    <source>
        <dbReference type="Pfam" id="PF00849"/>
    </source>
</evidence>
<dbReference type="GO" id="GO:0003723">
    <property type="term" value="F:RNA binding"/>
    <property type="evidence" value="ECO:0007669"/>
    <property type="project" value="UniProtKB-KW"/>
</dbReference>
<dbReference type="Gene3D" id="3.30.2350.10">
    <property type="entry name" value="Pseudouridine synthase"/>
    <property type="match status" value="1"/>
</dbReference>
<evidence type="ECO:0000313" key="12">
    <source>
        <dbReference type="Proteomes" id="UP000198640"/>
    </source>
</evidence>
<dbReference type="AlphaFoldDB" id="A0A1H3D7T2"/>
<feature type="active site" evidence="6">
    <location>
        <position position="162"/>
    </location>
</feature>
<comment type="catalytic activity">
    <reaction evidence="8">
        <text>a uridine in RNA = a pseudouridine in RNA</text>
        <dbReference type="Rhea" id="RHEA:48348"/>
        <dbReference type="Rhea" id="RHEA-COMP:12068"/>
        <dbReference type="Rhea" id="RHEA-COMP:12069"/>
        <dbReference type="ChEBI" id="CHEBI:65314"/>
        <dbReference type="ChEBI" id="CHEBI:65315"/>
    </reaction>
</comment>
<keyword evidence="2 7" id="KW-0694">RNA-binding</keyword>
<dbReference type="PROSITE" id="PS50889">
    <property type="entry name" value="S4"/>
    <property type="match status" value="1"/>
</dbReference>
<dbReference type="CDD" id="cd02869">
    <property type="entry name" value="PseudoU_synth_RluA_like"/>
    <property type="match status" value="1"/>
</dbReference>
<feature type="domain" description="Pseudouridine synthase RsuA/RluA-like" evidence="9">
    <location>
        <begin position="115"/>
        <end position="264"/>
    </location>
</feature>
<dbReference type="GO" id="GO:0000455">
    <property type="term" value="P:enzyme-directed rRNA pseudouridine synthesis"/>
    <property type="evidence" value="ECO:0007669"/>
    <property type="project" value="UniProtKB-ARBA"/>
</dbReference>
<dbReference type="PANTHER" id="PTHR21600:SF44">
    <property type="entry name" value="RIBOSOMAL LARGE SUBUNIT PSEUDOURIDINE SYNTHASE D"/>
    <property type="match status" value="1"/>
</dbReference>
<dbReference type="InterPro" id="IPR020103">
    <property type="entry name" value="PsdUridine_synth_cat_dom_sf"/>
</dbReference>
<dbReference type="InterPro" id="IPR036986">
    <property type="entry name" value="S4_RNA-bd_sf"/>
</dbReference>
<evidence type="ECO:0000256" key="2">
    <source>
        <dbReference type="ARBA" id="ARBA00022884"/>
    </source>
</evidence>
<keyword evidence="3 8" id="KW-0413">Isomerase</keyword>
<dbReference type="PROSITE" id="PS01129">
    <property type="entry name" value="PSI_RLU"/>
    <property type="match status" value="1"/>
</dbReference>
<evidence type="ECO:0000256" key="7">
    <source>
        <dbReference type="PROSITE-ProRule" id="PRU00182"/>
    </source>
</evidence>
<dbReference type="Pfam" id="PF01479">
    <property type="entry name" value="S4"/>
    <property type="match status" value="1"/>
</dbReference>
<dbReference type="InterPro" id="IPR006225">
    <property type="entry name" value="PsdUridine_synth_RluC/D"/>
</dbReference>
<evidence type="ECO:0000256" key="3">
    <source>
        <dbReference type="ARBA" id="ARBA00023235"/>
    </source>
</evidence>
<dbReference type="InterPro" id="IPR002942">
    <property type="entry name" value="S4_RNA-bd"/>
</dbReference>
<dbReference type="FunFam" id="3.30.2350.10:FF:000006">
    <property type="entry name" value="Pseudouridine synthase"/>
    <property type="match status" value="1"/>
</dbReference>
<dbReference type="Gene3D" id="3.10.290.10">
    <property type="entry name" value="RNA-binding S4 domain"/>
    <property type="match status" value="1"/>
</dbReference>
<feature type="domain" description="RNA-binding S4" evidence="10">
    <location>
        <begin position="42"/>
        <end position="74"/>
    </location>
</feature>
<dbReference type="CDD" id="cd00165">
    <property type="entry name" value="S4"/>
    <property type="match status" value="1"/>
</dbReference>
<dbReference type="PANTHER" id="PTHR21600">
    <property type="entry name" value="MITOCHONDRIAL RNA PSEUDOURIDINE SYNTHASE"/>
    <property type="match status" value="1"/>
</dbReference>
<evidence type="ECO:0000256" key="5">
    <source>
        <dbReference type="ARBA" id="ARBA00056072"/>
    </source>
</evidence>
<name>A0A1H3D7T2_9PROT</name>
<dbReference type="EC" id="5.4.99.-" evidence="8"/>
<comment type="similarity">
    <text evidence="1 8">Belongs to the pseudouridine synthase RluA family.</text>
</comment>
<proteinExistence type="inferred from homology"/>
<dbReference type="InterPro" id="IPR006224">
    <property type="entry name" value="PsdUridine_synth_RluA-like_CS"/>
</dbReference>
<dbReference type="SUPFAM" id="SSF55174">
    <property type="entry name" value="Alpha-L RNA-binding motif"/>
    <property type="match status" value="1"/>
</dbReference>
<organism evidence="11 12">
    <name type="scientific">Nitrosomonas halophila</name>
    <dbReference type="NCBI Taxonomy" id="44576"/>
    <lineage>
        <taxon>Bacteria</taxon>
        <taxon>Pseudomonadati</taxon>
        <taxon>Pseudomonadota</taxon>
        <taxon>Betaproteobacteria</taxon>
        <taxon>Nitrosomonadales</taxon>
        <taxon>Nitrosomonadaceae</taxon>
        <taxon>Nitrosomonas</taxon>
    </lineage>
</organism>
<evidence type="ECO:0000256" key="4">
    <source>
        <dbReference type="ARBA" id="ARBA00036882"/>
    </source>
</evidence>
<dbReference type="NCBIfam" id="TIGR00005">
    <property type="entry name" value="rluA_subfam"/>
    <property type="match status" value="1"/>
</dbReference>
<dbReference type="OrthoDB" id="9785808at2"/>
<evidence type="ECO:0000256" key="8">
    <source>
        <dbReference type="RuleBase" id="RU362028"/>
    </source>
</evidence>
<dbReference type="InterPro" id="IPR006145">
    <property type="entry name" value="PsdUridine_synth_RsuA/RluA"/>
</dbReference>
<evidence type="ECO:0000313" key="11">
    <source>
        <dbReference type="EMBL" id="SDX62350.1"/>
    </source>
</evidence>
<comment type="function">
    <text evidence="5">Responsible for synthesis of pseudouridine from uracil at positions 1911, 1915 and 1917 in 23S ribosomal RNA.</text>
</comment>
<dbReference type="STRING" id="44576.SAMN05421881_100475"/>
<dbReference type="Pfam" id="PF00849">
    <property type="entry name" value="PseudoU_synth_2"/>
    <property type="match status" value="1"/>
</dbReference>
<dbReference type="GO" id="GO:0160140">
    <property type="term" value="F:23S rRNA pseudouridine(1911/1915/1917) synthase activity"/>
    <property type="evidence" value="ECO:0007669"/>
    <property type="project" value="UniProtKB-EC"/>
</dbReference>
<accession>A0A1H3D7T2</accession>
<evidence type="ECO:0000256" key="6">
    <source>
        <dbReference type="PIRSR" id="PIRSR606225-1"/>
    </source>
</evidence>
<dbReference type="SUPFAM" id="SSF55120">
    <property type="entry name" value="Pseudouridine synthase"/>
    <property type="match status" value="1"/>
</dbReference>
<sequence>MNYINNGQDIQNYNVKPDLSVAIDQPENVIELEMPQEVAGLRLDQALARLLPQWSRSRLQSWIEQNLVSVDGSGATSRQKIWGGEKISVTPGRIEADSAHQAEAIPLNIVDEDEHLIVIDKPAGMVVHPGNGNWQGTLLNALLNHAPQLDQLPRAGIVHRLDKETTGLLVVAKTVEAQFNLVQQLQARTVRRDYLALALGDVRKDGLVDAPIGRHPVLRTRMAVTEAGKPARTHYRVLEKLAACTLLRCSLETGRTHQIRVHLRAIGHPLVGDPVYGSKAVDASTLAVAHVLLQFPRQALHAQRLTLMHPGSGQSVSWESPLPSDMAELLQAIRGASTAGLASV</sequence>
<evidence type="ECO:0000256" key="1">
    <source>
        <dbReference type="ARBA" id="ARBA00010876"/>
    </source>
</evidence>
<evidence type="ECO:0000259" key="10">
    <source>
        <dbReference type="Pfam" id="PF01479"/>
    </source>
</evidence>
<dbReference type="EMBL" id="FNOY01000004">
    <property type="protein sequence ID" value="SDX62350.1"/>
    <property type="molecule type" value="Genomic_DNA"/>
</dbReference>
<keyword evidence="12" id="KW-1185">Reference proteome</keyword>
<comment type="catalytic activity">
    <reaction evidence="4">
        <text>uridine(1911/1915/1917) in 23S rRNA = pseudouridine(1911/1915/1917) in 23S rRNA</text>
        <dbReference type="Rhea" id="RHEA:42524"/>
        <dbReference type="Rhea" id="RHEA-COMP:10097"/>
        <dbReference type="Rhea" id="RHEA-COMP:10098"/>
        <dbReference type="ChEBI" id="CHEBI:65314"/>
        <dbReference type="ChEBI" id="CHEBI:65315"/>
        <dbReference type="EC" id="5.4.99.23"/>
    </reaction>
</comment>
<reference evidence="11 12" key="1">
    <citation type="submission" date="2016-10" db="EMBL/GenBank/DDBJ databases">
        <authorList>
            <person name="de Groot N.N."/>
        </authorList>
    </citation>
    <scope>NUCLEOTIDE SEQUENCE [LARGE SCALE GENOMIC DNA]</scope>
    <source>
        <strain evidence="11 12">Nm1</strain>
    </source>
</reference>
<gene>
    <name evidence="11" type="ORF">SAMN05421881_100475</name>
</gene>